<dbReference type="Gene3D" id="1.10.150.130">
    <property type="match status" value="1"/>
</dbReference>
<dbReference type="EMBL" id="JAVDYE010000001">
    <property type="protein sequence ID" value="MDR7382350.1"/>
    <property type="molecule type" value="Genomic_DNA"/>
</dbReference>
<proteinExistence type="predicted"/>
<dbReference type="SUPFAM" id="SSF47823">
    <property type="entry name" value="lambda integrase-like, N-terminal domain"/>
    <property type="match status" value="1"/>
</dbReference>
<keyword evidence="1" id="KW-0238">DNA-binding</keyword>
<evidence type="ECO:0000313" key="2">
    <source>
        <dbReference type="EMBL" id="MDR7382350.1"/>
    </source>
</evidence>
<name>A0ABU2CLY3_9MICO</name>
<gene>
    <name evidence="2" type="ORF">J2S48_001865</name>
</gene>
<dbReference type="RefSeq" id="WP_274993372.1">
    <property type="nucleotide sequence ID" value="NZ_JAJQQP010000004.1"/>
</dbReference>
<evidence type="ECO:0000313" key="3">
    <source>
        <dbReference type="Proteomes" id="UP001183585"/>
    </source>
</evidence>
<reference evidence="2 3" key="1">
    <citation type="submission" date="2023-07" db="EMBL/GenBank/DDBJ databases">
        <title>Sequencing the genomes of 1000 actinobacteria strains.</title>
        <authorList>
            <person name="Klenk H.-P."/>
        </authorList>
    </citation>
    <scope>NUCLEOTIDE SEQUENCE [LARGE SCALE GENOMIC DNA]</scope>
    <source>
        <strain evidence="2 3">DSM 45554</strain>
    </source>
</reference>
<dbReference type="Proteomes" id="UP001183585">
    <property type="component" value="Unassembled WGS sequence"/>
</dbReference>
<dbReference type="InterPro" id="IPR010998">
    <property type="entry name" value="Integrase_recombinase_N"/>
</dbReference>
<comment type="caution">
    <text evidence="2">The sequence shown here is derived from an EMBL/GenBank/DDBJ whole genome shotgun (WGS) entry which is preliminary data.</text>
</comment>
<sequence length="69" mass="7283">MCAYLAERAGQGLSIGTINVACAAIAYEHQRAGLPGPITDATVGRVRRGLRRIVGVARRRPGRRVGGRG</sequence>
<evidence type="ECO:0000256" key="1">
    <source>
        <dbReference type="ARBA" id="ARBA00023125"/>
    </source>
</evidence>
<accession>A0ABU2CLY3</accession>
<organism evidence="2 3">
    <name type="scientific">Promicromonospora iranensis</name>
    <dbReference type="NCBI Taxonomy" id="1105144"/>
    <lineage>
        <taxon>Bacteria</taxon>
        <taxon>Bacillati</taxon>
        <taxon>Actinomycetota</taxon>
        <taxon>Actinomycetes</taxon>
        <taxon>Micrococcales</taxon>
        <taxon>Promicromonosporaceae</taxon>
        <taxon>Promicromonospora</taxon>
    </lineage>
</organism>
<keyword evidence="3" id="KW-1185">Reference proteome</keyword>
<protein>
    <submittedName>
        <fullName evidence="2">Uncharacterized protein</fullName>
    </submittedName>
</protein>